<dbReference type="EMBL" id="FJOG01000002">
    <property type="protein sequence ID" value="CZR51740.1"/>
    <property type="molecule type" value="Genomic_DNA"/>
</dbReference>
<feature type="region of interest" description="Disordered" evidence="2">
    <location>
        <begin position="1"/>
        <end position="22"/>
    </location>
</feature>
<protein>
    <submittedName>
        <fullName evidence="3">Related to monooxigenase</fullName>
    </submittedName>
</protein>
<dbReference type="PANTHER" id="PTHR42877:SF1">
    <property type="entry name" value="FAD-BINDING MONOOXYGENASE STCW"/>
    <property type="match status" value="1"/>
</dbReference>
<evidence type="ECO:0000256" key="2">
    <source>
        <dbReference type="SAM" id="MobiDB-lite"/>
    </source>
</evidence>
<evidence type="ECO:0000313" key="3">
    <source>
        <dbReference type="EMBL" id="CZR51740.1"/>
    </source>
</evidence>
<dbReference type="SUPFAM" id="SSF51905">
    <property type="entry name" value="FAD/NAD(P)-binding domain"/>
    <property type="match status" value="1"/>
</dbReference>
<evidence type="ECO:0000313" key="4">
    <source>
        <dbReference type="Proteomes" id="UP000184330"/>
    </source>
</evidence>
<organism evidence="3 4">
    <name type="scientific">Phialocephala subalpina</name>
    <dbReference type="NCBI Taxonomy" id="576137"/>
    <lineage>
        <taxon>Eukaryota</taxon>
        <taxon>Fungi</taxon>
        <taxon>Dikarya</taxon>
        <taxon>Ascomycota</taxon>
        <taxon>Pezizomycotina</taxon>
        <taxon>Leotiomycetes</taxon>
        <taxon>Helotiales</taxon>
        <taxon>Mollisiaceae</taxon>
        <taxon>Phialocephala</taxon>
        <taxon>Phialocephala fortinii species complex</taxon>
    </lineage>
</organism>
<dbReference type="PANTHER" id="PTHR42877">
    <property type="entry name" value="L-ORNITHINE N(5)-MONOOXYGENASE-RELATED"/>
    <property type="match status" value="1"/>
</dbReference>
<dbReference type="Proteomes" id="UP000184330">
    <property type="component" value="Unassembled WGS sequence"/>
</dbReference>
<dbReference type="OrthoDB" id="74360at2759"/>
<evidence type="ECO:0000256" key="1">
    <source>
        <dbReference type="ARBA" id="ARBA00010139"/>
    </source>
</evidence>
<gene>
    <name evidence="3" type="ORF">PAC_01617</name>
</gene>
<accession>A0A1L7WG46</accession>
<keyword evidence="4" id="KW-1185">Reference proteome</keyword>
<dbReference type="InterPro" id="IPR036188">
    <property type="entry name" value="FAD/NAD-bd_sf"/>
</dbReference>
<dbReference type="Pfam" id="PF13450">
    <property type="entry name" value="NAD_binding_8"/>
    <property type="match status" value="1"/>
</dbReference>
<proteinExistence type="inferred from homology"/>
<dbReference type="InterPro" id="IPR051209">
    <property type="entry name" value="FAD-bind_Monooxygenase_sf"/>
</dbReference>
<dbReference type="AlphaFoldDB" id="A0A1L7WG46"/>
<feature type="compositionally biased region" description="Polar residues" evidence="2">
    <location>
        <begin position="8"/>
        <end position="17"/>
    </location>
</feature>
<dbReference type="Gene3D" id="3.50.50.60">
    <property type="entry name" value="FAD/NAD(P)-binding domain"/>
    <property type="match status" value="2"/>
</dbReference>
<sequence length="602" mass="68539">MAPDISGMTANGSQNGHNVPADTYQIPDITFRDPKNRRLKVLTIGAGVSGIMMAYQIQKQCQNVEHVIYEKNEDIGGTWLENRYPGAACDVPSHAYTFNFAMNPDWPRYASHSPDIFRYLDKVCETFDLRKYMTFNTEIIGCYWNEEAGQWTVKMRQTNPSSEPRELEEKCDLLLHATGILNNFKWPDIDGLEKFKGKVIRELTPAPPYGTIVTVADTARWPKDYQKEQWKEESVAIIGSGASSIQTLPNMQPYVKHIDTYIRTGVWFISIAGNNGAGETYTEDQRNEFRADTKALMKHAKYLEDQVNGHWDTFFTDSEAQKEAQKIFSERMAEFIKDERLLKGFTPKFQVGCRRITPGDPYMRAIQEPNVDVHFAAVNKITENSVVDTNGQEKKVDTIVCATGFDVSYQPRFPIVGQNGVELGDKWKICPESYLGLTIPDMPNFITFIGPTWPVENGSVMGPLGYVGEYAIKIIKKMQNEFIKSIVPKQDITDAFNAHTQEFIKHTVWANNETGRVNAVYPGSSLHYCQLIEEPRYEDYNITYQNKLNPWAFLGLGFTVENRKFGKEEVDCSPYLSEDKIDPKWMEEVIKKGALVADRASL</sequence>
<name>A0A1L7WG46_9HELO</name>
<comment type="similarity">
    <text evidence="1">Belongs to the FAD-binding monooxygenase family.</text>
</comment>
<reference evidence="3 4" key="1">
    <citation type="submission" date="2016-03" db="EMBL/GenBank/DDBJ databases">
        <authorList>
            <person name="Ploux O."/>
        </authorList>
    </citation>
    <scope>NUCLEOTIDE SEQUENCE [LARGE SCALE GENOMIC DNA]</scope>
    <source>
        <strain evidence="3 4">UAMH 11012</strain>
    </source>
</reference>